<comment type="caution">
    <text evidence="10">The sequence shown here is derived from an EMBL/GenBank/DDBJ whole genome shotgun (WGS) entry which is preliminary data.</text>
</comment>
<dbReference type="Proteomes" id="UP000198211">
    <property type="component" value="Unassembled WGS sequence"/>
</dbReference>
<dbReference type="InterPro" id="IPR043128">
    <property type="entry name" value="Rev_trsase/Diguanyl_cyclase"/>
</dbReference>
<organism evidence="10 11">
    <name type="scientific">Phytophthora megakarya</name>
    <dbReference type="NCBI Taxonomy" id="4795"/>
    <lineage>
        <taxon>Eukaryota</taxon>
        <taxon>Sar</taxon>
        <taxon>Stramenopiles</taxon>
        <taxon>Oomycota</taxon>
        <taxon>Peronosporomycetes</taxon>
        <taxon>Peronosporales</taxon>
        <taxon>Peronosporaceae</taxon>
        <taxon>Phytophthora</taxon>
    </lineage>
</organism>
<keyword evidence="11" id="KW-1185">Reference proteome</keyword>
<dbReference type="GO" id="GO:0006508">
    <property type="term" value="P:proteolysis"/>
    <property type="evidence" value="ECO:0007669"/>
    <property type="project" value="UniProtKB-KW"/>
</dbReference>
<evidence type="ECO:0000256" key="3">
    <source>
        <dbReference type="ARBA" id="ARBA00022695"/>
    </source>
</evidence>
<dbReference type="InterPro" id="IPR041373">
    <property type="entry name" value="RT_RNaseH"/>
</dbReference>
<evidence type="ECO:0000256" key="6">
    <source>
        <dbReference type="ARBA" id="ARBA00022759"/>
    </source>
</evidence>
<dbReference type="InterPro" id="IPR051320">
    <property type="entry name" value="Viral_Replic_Matur_Polypro"/>
</dbReference>
<keyword evidence="8 10" id="KW-0695">RNA-directed DNA polymerase</keyword>
<gene>
    <name evidence="10" type="ORF">PHMEG_00034076</name>
</gene>
<reference evidence="11" key="1">
    <citation type="submission" date="2017-03" db="EMBL/GenBank/DDBJ databases">
        <title>Phytopthora megakarya and P. palmivora, two closely related causual agents of cacao black pod achieved similar genome size and gene model numbers by different mechanisms.</title>
        <authorList>
            <person name="Ali S."/>
            <person name="Shao J."/>
            <person name="Larry D.J."/>
            <person name="Kronmiller B."/>
            <person name="Shen D."/>
            <person name="Strem M.D."/>
            <person name="Melnick R.L."/>
            <person name="Guiltinan M.J."/>
            <person name="Tyler B.M."/>
            <person name="Meinhardt L.W."/>
            <person name="Bailey B.A."/>
        </authorList>
    </citation>
    <scope>NUCLEOTIDE SEQUENCE [LARGE SCALE GENOMIC DNA]</scope>
    <source>
        <strain evidence="11">zdho120</strain>
    </source>
</reference>
<evidence type="ECO:0000256" key="8">
    <source>
        <dbReference type="ARBA" id="ARBA00022918"/>
    </source>
</evidence>
<keyword evidence="1" id="KW-0645">Protease</keyword>
<dbReference type="PANTHER" id="PTHR33064:SF37">
    <property type="entry name" value="RIBONUCLEASE H"/>
    <property type="match status" value="1"/>
</dbReference>
<dbReference type="GO" id="GO:0004190">
    <property type="term" value="F:aspartic-type endopeptidase activity"/>
    <property type="evidence" value="ECO:0007669"/>
    <property type="project" value="UniProtKB-KW"/>
</dbReference>
<evidence type="ECO:0000256" key="1">
    <source>
        <dbReference type="ARBA" id="ARBA00022670"/>
    </source>
</evidence>
<evidence type="ECO:0000313" key="11">
    <source>
        <dbReference type="Proteomes" id="UP000198211"/>
    </source>
</evidence>
<keyword evidence="5" id="KW-0064">Aspartyl protease</keyword>
<dbReference type="PANTHER" id="PTHR33064">
    <property type="entry name" value="POL PROTEIN"/>
    <property type="match status" value="1"/>
</dbReference>
<keyword evidence="2" id="KW-0808">Transferase</keyword>
<protein>
    <submittedName>
        <fullName evidence="10">Reverse transcriptase</fullName>
    </submittedName>
</protein>
<dbReference type="InterPro" id="IPR000477">
    <property type="entry name" value="RT_dom"/>
</dbReference>
<dbReference type="Gene3D" id="3.30.70.270">
    <property type="match status" value="2"/>
</dbReference>
<name>A0A225USA2_9STRA</name>
<evidence type="ECO:0000256" key="7">
    <source>
        <dbReference type="ARBA" id="ARBA00022801"/>
    </source>
</evidence>
<keyword evidence="6" id="KW-0255">Endonuclease</keyword>
<dbReference type="GO" id="GO:0004519">
    <property type="term" value="F:endonuclease activity"/>
    <property type="evidence" value="ECO:0007669"/>
    <property type="project" value="UniProtKB-KW"/>
</dbReference>
<dbReference type="Pfam" id="PF17917">
    <property type="entry name" value="RT_RNaseH"/>
    <property type="match status" value="1"/>
</dbReference>
<dbReference type="GO" id="GO:0003964">
    <property type="term" value="F:RNA-directed DNA polymerase activity"/>
    <property type="evidence" value="ECO:0007669"/>
    <property type="project" value="UniProtKB-KW"/>
</dbReference>
<dbReference type="OrthoDB" id="100200at2759"/>
<keyword evidence="4" id="KW-0540">Nuclease</keyword>
<evidence type="ECO:0000256" key="2">
    <source>
        <dbReference type="ARBA" id="ARBA00022679"/>
    </source>
</evidence>
<dbReference type="EMBL" id="NBNE01012455">
    <property type="protein sequence ID" value="OWY95821.1"/>
    <property type="molecule type" value="Genomic_DNA"/>
</dbReference>
<dbReference type="InterPro" id="IPR043502">
    <property type="entry name" value="DNA/RNA_pol_sf"/>
</dbReference>
<evidence type="ECO:0000259" key="9">
    <source>
        <dbReference type="PROSITE" id="PS50878"/>
    </source>
</evidence>
<feature type="domain" description="Reverse transcriptase" evidence="9">
    <location>
        <begin position="96"/>
        <end position="299"/>
    </location>
</feature>
<evidence type="ECO:0000313" key="10">
    <source>
        <dbReference type="EMBL" id="OWY95821.1"/>
    </source>
</evidence>
<dbReference type="CDD" id="cd01647">
    <property type="entry name" value="RT_LTR"/>
    <property type="match status" value="1"/>
</dbReference>
<keyword evidence="7" id="KW-0378">Hydrolase</keyword>
<dbReference type="Pfam" id="PF00078">
    <property type="entry name" value="RVT_1"/>
    <property type="match status" value="1"/>
</dbReference>
<dbReference type="SUPFAM" id="SSF56672">
    <property type="entry name" value="DNA/RNA polymerases"/>
    <property type="match status" value="1"/>
</dbReference>
<evidence type="ECO:0000256" key="5">
    <source>
        <dbReference type="ARBA" id="ARBA00022750"/>
    </source>
</evidence>
<dbReference type="AlphaFoldDB" id="A0A225USA2"/>
<proteinExistence type="predicted"/>
<keyword evidence="3" id="KW-0548">Nucleotidyltransferase</keyword>
<evidence type="ECO:0000256" key="4">
    <source>
        <dbReference type="ARBA" id="ARBA00022722"/>
    </source>
</evidence>
<accession>A0A225USA2</accession>
<dbReference type="STRING" id="4795.A0A225USA2"/>
<dbReference type="Gene3D" id="3.10.10.10">
    <property type="entry name" value="HIV Type 1 Reverse Transcriptase, subunit A, domain 1"/>
    <property type="match status" value="1"/>
</dbReference>
<sequence length="585" mass="65763">MNMLMRNLLTAKVKIGNLKIGRPEGVDPKEAAEMEERLRQIVCKWLIGKGNALPPAAKGVICDIDVGNAKPVAPRVRKISSQFGEKLADLIRGLLSARMIRASKSPCVYPIVVIVKKNGVDIRLCIDYRLVNGLTQLMVYPMPLVTDLLEDLDKYRWYCSLDMASGFWVVPMRDRARLISAFVTPFGLFEWLRMPFGLCNAPQINQRLIDNALYGSWKLSPTGDTRDIFRDGIPSKPGTRSVLSRRSYLDDILIGGTSWDILCKKVERLLDVCEDWHLSISVEKSEWGMPRVDYRGHEVSEDGLGARPKNLETLATLEFPRTQKGLQSFLDSLNYYHRFIPDFAIYATVLCSLAAHDSEERISNTETRDRGKWTHAERAFDTLRSKIATTPMLKHLGKQPVVIVYASDWAVSAVLGQDHDGVYLPVKFTSRTLKPNELNYSIAEKEILALLRVLNECHNMLAGRTIRVLIRHTTLRWLFRSKGLQGRLSQWVAILSPWRLEVLRSANEEEEILDALAASIMPMAYVNSALEEIAPRKRPSRTAPIPVPKIGPTESLHVISFDGSAASNAREGHSAPSCGNYRTGT</sequence>
<dbReference type="PROSITE" id="PS50878">
    <property type="entry name" value="RT_POL"/>
    <property type="match status" value="1"/>
</dbReference>